<sequence length="65" mass="7255">MFSLIDLKQTKVYQEALEEGIKEGEILTKLGSIPRMVKLGLSVEIIAASLDLPLETVQQEVNKQQ</sequence>
<dbReference type="EMBL" id="CP001287">
    <property type="protein sequence ID" value="ACK67420.1"/>
    <property type="molecule type" value="Genomic_DNA"/>
</dbReference>
<keyword evidence="2" id="KW-1185">Reference proteome</keyword>
<dbReference type="KEGG" id="cyp:PCC8801_3452"/>
<dbReference type="HOGENOM" id="CLU_069065_8_3_3"/>
<dbReference type="RefSeq" id="WP_012596679.1">
    <property type="nucleotide sequence ID" value="NC_011726.1"/>
</dbReference>
<evidence type="ECO:0000313" key="1">
    <source>
        <dbReference type="EMBL" id="ACK67420.1"/>
    </source>
</evidence>
<dbReference type="STRING" id="41431.PCC8801_3452"/>
<protein>
    <submittedName>
        <fullName evidence="1">Uncharacterized protein</fullName>
    </submittedName>
</protein>
<organism evidence="1 2">
    <name type="scientific">Rippkaea orientalis (strain PCC 8801 / RF-1)</name>
    <name type="common">Cyanothece sp. (strain PCC 8801)</name>
    <dbReference type="NCBI Taxonomy" id="41431"/>
    <lineage>
        <taxon>Bacteria</taxon>
        <taxon>Bacillati</taxon>
        <taxon>Cyanobacteriota</taxon>
        <taxon>Cyanophyceae</taxon>
        <taxon>Oscillatoriophycideae</taxon>
        <taxon>Chroococcales</taxon>
        <taxon>Aphanothecaceae</taxon>
        <taxon>Rippkaea</taxon>
        <taxon>Rippkaea orientalis</taxon>
    </lineage>
</organism>
<dbReference type="OrthoDB" id="468313at2"/>
<reference evidence="2" key="1">
    <citation type="journal article" date="2011" name="MBio">
        <title>Novel metabolic attributes of the genus Cyanothece, comprising a group of unicellular nitrogen-fixing Cyanobacteria.</title>
        <authorList>
            <person name="Bandyopadhyay A."/>
            <person name="Elvitigala T."/>
            <person name="Welsh E."/>
            <person name="Stockel J."/>
            <person name="Liberton M."/>
            <person name="Min H."/>
            <person name="Sherman L.A."/>
            <person name="Pakrasi H.B."/>
        </authorList>
    </citation>
    <scope>NUCLEOTIDE SEQUENCE [LARGE SCALE GENOMIC DNA]</scope>
    <source>
        <strain evidence="2">PCC 8801</strain>
    </source>
</reference>
<dbReference type="Proteomes" id="UP000008204">
    <property type="component" value="Chromosome"/>
</dbReference>
<gene>
    <name evidence="1" type="ordered locus">PCC8801_3452</name>
</gene>
<proteinExistence type="predicted"/>
<name>B7K0D6_RIPO1</name>
<accession>B7K0D6</accession>
<evidence type="ECO:0000313" key="2">
    <source>
        <dbReference type="Proteomes" id="UP000008204"/>
    </source>
</evidence>
<dbReference type="AlphaFoldDB" id="B7K0D6"/>
<dbReference type="eggNOG" id="COG5464">
    <property type="taxonomic scope" value="Bacteria"/>
</dbReference>